<dbReference type="SUPFAM" id="SSF55545">
    <property type="entry name" value="beta-N-acetylhexosaminidase-like domain"/>
    <property type="match status" value="1"/>
</dbReference>
<dbReference type="Pfam" id="PF14845">
    <property type="entry name" value="Glycohydro_20b2"/>
    <property type="match status" value="1"/>
</dbReference>
<comment type="catalytic activity">
    <reaction evidence="1 7">
        <text>Hydrolysis of terminal non-reducing N-acetyl-D-hexosamine residues in N-acetyl-beta-D-hexosaminides.</text>
        <dbReference type="EC" id="3.2.1.52"/>
    </reaction>
</comment>
<dbReference type="InterPro" id="IPR029019">
    <property type="entry name" value="HEX_eukaryotic_N"/>
</dbReference>
<protein>
    <recommendedName>
        <fullName evidence="7">Beta-hexosaminidase</fullName>
        <ecNumber evidence="7">3.2.1.52</ecNumber>
    </recommendedName>
</protein>
<evidence type="ECO:0000313" key="13">
    <source>
        <dbReference type="Proteomes" id="UP000027586"/>
    </source>
</evidence>
<dbReference type="GO" id="GO:0016020">
    <property type="term" value="C:membrane"/>
    <property type="evidence" value="ECO:0007669"/>
    <property type="project" value="TreeGrafter"/>
</dbReference>
<feature type="active site" description="Proton donor" evidence="8">
    <location>
        <position position="326"/>
    </location>
</feature>
<feature type="chain" id="PRO_5001652689" description="Beta-hexosaminidase" evidence="9">
    <location>
        <begin position="22"/>
        <end position="574"/>
    </location>
</feature>
<keyword evidence="4 7" id="KW-0378">Hydrolase</keyword>
<gene>
    <name evidence="12" type="ORF">LCOR_03143.1</name>
</gene>
<dbReference type="InterPro" id="IPR017853">
    <property type="entry name" value="GH"/>
</dbReference>
<dbReference type="FunFam" id="3.20.20.80:FF:000063">
    <property type="entry name" value="Beta-hexosaminidase"/>
    <property type="match status" value="1"/>
</dbReference>
<dbReference type="AlphaFoldDB" id="A0A068RNL5"/>
<evidence type="ECO:0000256" key="3">
    <source>
        <dbReference type="ARBA" id="ARBA00022729"/>
    </source>
</evidence>
<keyword evidence="5" id="KW-0325">Glycoprotein</keyword>
<keyword evidence="6 7" id="KW-0326">Glycosidase</keyword>
<dbReference type="VEuPathDB" id="FungiDB:LCOR_03143.1"/>
<evidence type="ECO:0000256" key="6">
    <source>
        <dbReference type="ARBA" id="ARBA00023295"/>
    </source>
</evidence>
<dbReference type="Gene3D" id="3.20.20.80">
    <property type="entry name" value="Glycosidases"/>
    <property type="match status" value="1"/>
</dbReference>
<dbReference type="InterPro" id="IPR015883">
    <property type="entry name" value="Glyco_hydro_20_cat"/>
</dbReference>
<accession>A0A068RNL5</accession>
<evidence type="ECO:0000256" key="2">
    <source>
        <dbReference type="ARBA" id="ARBA00006285"/>
    </source>
</evidence>
<dbReference type="GO" id="GO:0030203">
    <property type="term" value="P:glycosaminoglycan metabolic process"/>
    <property type="evidence" value="ECO:0007669"/>
    <property type="project" value="TreeGrafter"/>
</dbReference>
<evidence type="ECO:0000256" key="7">
    <source>
        <dbReference type="PIRNR" id="PIRNR001093"/>
    </source>
</evidence>
<keyword evidence="13" id="KW-1185">Reference proteome</keyword>
<proteinExistence type="inferred from homology"/>
<dbReference type="InterPro" id="IPR025705">
    <property type="entry name" value="Beta_hexosaminidase_sua/sub"/>
</dbReference>
<dbReference type="Pfam" id="PF00728">
    <property type="entry name" value="Glyco_hydro_20"/>
    <property type="match status" value="1"/>
</dbReference>
<evidence type="ECO:0000256" key="9">
    <source>
        <dbReference type="SAM" id="SignalP"/>
    </source>
</evidence>
<dbReference type="EMBL" id="CBTN010000010">
    <property type="protein sequence ID" value="CDH51554.1"/>
    <property type="molecule type" value="Genomic_DNA"/>
</dbReference>
<dbReference type="OrthoDB" id="428480at2759"/>
<dbReference type="PANTHER" id="PTHR22600">
    <property type="entry name" value="BETA-HEXOSAMINIDASE"/>
    <property type="match status" value="1"/>
</dbReference>
<dbReference type="PANTHER" id="PTHR22600:SF26">
    <property type="entry name" value="BETA-N-ACETYLHEXOSAMINIDASE"/>
    <property type="match status" value="1"/>
</dbReference>
<dbReference type="EC" id="3.2.1.52" evidence="7"/>
<dbReference type="SUPFAM" id="SSF51445">
    <property type="entry name" value="(Trans)glycosidases"/>
    <property type="match status" value="1"/>
</dbReference>
<evidence type="ECO:0000256" key="8">
    <source>
        <dbReference type="PIRSR" id="PIRSR001093-1"/>
    </source>
</evidence>
<dbReference type="Gene3D" id="3.30.379.10">
    <property type="entry name" value="Chitobiase/beta-hexosaminidase domain 2-like"/>
    <property type="match status" value="1"/>
</dbReference>
<reference evidence="12" key="1">
    <citation type="submission" date="2013-08" db="EMBL/GenBank/DDBJ databases">
        <title>Gene expansion shapes genome architecture in the human pathogen Lichtheimia corymbifera: an evolutionary genomics analysis in the ancient terrestrial Mucorales (Mucoromycotina).</title>
        <authorList>
            <person name="Schwartze V.U."/>
            <person name="Winter S."/>
            <person name="Shelest E."/>
            <person name="Marcet-Houben M."/>
            <person name="Horn F."/>
            <person name="Wehner S."/>
            <person name="Hoffmann K."/>
            <person name="Riege K."/>
            <person name="Sammeth M."/>
            <person name="Nowrousian M."/>
            <person name="Valiante V."/>
            <person name="Linde J."/>
            <person name="Jacobsen I.D."/>
            <person name="Marz M."/>
            <person name="Brakhage A.A."/>
            <person name="Gabaldon T."/>
            <person name="Bocker S."/>
            <person name="Voigt K."/>
        </authorList>
    </citation>
    <scope>NUCLEOTIDE SEQUENCE [LARGE SCALE GENOMIC DNA]</scope>
    <source>
        <strain evidence="12">FSU 9682</strain>
    </source>
</reference>
<organism evidence="12 13">
    <name type="scientific">Lichtheimia corymbifera JMRC:FSU:9682</name>
    <dbReference type="NCBI Taxonomy" id="1263082"/>
    <lineage>
        <taxon>Eukaryota</taxon>
        <taxon>Fungi</taxon>
        <taxon>Fungi incertae sedis</taxon>
        <taxon>Mucoromycota</taxon>
        <taxon>Mucoromycotina</taxon>
        <taxon>Mucoromycetes</taxon>
        <taxon>Mucorales</taxon>
        <taxon>Lichtheimiaceae</taxon>
        <taxon>Lichtheimia</taxon>
    </lineage>
</organism>
<sequence length="574" mass="64383">MKFISVAIASALVLSSTVVDAKTWLFPIPQSIEWTGSTAALARNFKIRGAQHDHVQSAAQRYVNLIYKEKWTPVQVAYDNETLSDAKDALTSLDISVKDNNVALDFGVDESYTLDVPSSGGKASLSAATWVGALRGLETFSQLVVSSSSSKKGNLVVHTAHIEDEPSFPHRGVMLDTARNYFPVDDILRTIDAMSYNKMNVFHWHATDAQSWPLQFKSHPELHETGAYSSNEVYTPEDVQKIIDYAQARGVRVVLEIDMPAHTGIIAESHPDYIIGYDHFWNGIAAEPPSGQIDLLNDDAWQLVKDIVKEGTERFADSFYHTGGDEINAKAYELSEDFVKYTKEHNMTTNEVWFEWTNKLVDYVNKDLKKRPVMWEDPIRDGGDVSKETVVQVWTAPPQNYTRIGHDVIISTSDYFYLDCGNGGWLGNDDRYISPTQQPTDEDTLNYGGNGGSWCAPYKTWQRMYTFDPNYDIPEDSPGKILGIEVAFWTEQGGPSVLDSKLWPRSGAAAEITWSGAYDKDGNRRTLRDALPRISDWGYHLAARGIATQPLQPRWCLRHPEMCNLNDPSSSSDN</sequence>
<feature type="signal peptide" evidence="9">
    <location>
        <begin position="1"/>
        <end position="21"/>
    </location>
</feature>
<comment type="caution">
    <text evidence="12">The sequence shown here is derived from an EMBL/GenBank/DDBJ whole genome shotgun (WGS) entry which is preliminary data.</text>
</comment>
<evidence type="ECO:0000313" key="12">
    <source>
        <dbReference type="EMBL" id="CDH51554.1"/>
    </source>
</evidence>
<dbReference type="PRINTS" id="PR00738">
    <property type="entry name" value="GLHYDRLASE20"/>
</dbReference>
<evidence type="ECO:0000256" key="5">
    <source>
        <dbReference type="ARBA" id="ARBA00023180"/>
    </source>
</evidence>
<evidence type="ECO:0000259" key="11">
    <source>
        <dbReference type="Pfam" id="PF14845"/>
    </source>
</evidence>
<evidence type="ECO:0000256" key="1">
    <source>
        <dbReference type="ARBA" id="ARBA00001231"/>
    </source>
</evidence>
<dbReference type="PIRSF" id="PIRSF001093">
    <property type="entry name" value="B-hxosamndse_ab_euk"/>
    <property type="match status" value="1"/>
</dbReference>
<name>A0A068RNL5_9FUNG</name>
<dbReference type="Proteomes" id="UP000027586">
    <property type="component" value="Unassembled WGS sequence"/>
</dbReference>
<dbReference type="GO" id="GO:0005975">
    <property type="term" value="P:carbohydrate metabolic process"/>
    <property type="evidence" value="ECO:0007669"/>
    <property type="project" value="InterPro"/>
</dbReference>
<dbReference type="InterPro" id="IPR029018">
    <property type="entry name" value="Hex-like_dom2"/>
</dbReference>
<comment type="similarity">
    <text evidence="2 7">Belongs to the glycosyl hydrolase 20 family.</text>
</comment>
<feature type="domain" description="Glycoside hydrolase family 20 catalytic" evidence="10">
    <location>
        <begin position="168"/>
        <end position="516"/>
    </location>
</feature>
<evidence type="ECO:0000256" key="4">
    <source>
        <dbReference type="ARBA" id="ARBA00022801"/>
    </source>
</evidence>
<evidence type="ECO:0000259" key="10">
    <source>
        <dbReference type="Pfam" id="PF00728"/>
    </source>
</evidence>
<keyword evidence="3 9" id="KW-0732">Signal</keyword>
<dbReference type="GO" id="GO:0004563">
    <property type="term" value="F:beta-N-acetylhexosaminidase activity"/>
    <property type="evidence" value="ECO:0007669"/>
    <property type="project" value="UniProtKB-EC"/>
</dbReference>
<feature type="domain" description="Beta-hexosaminidase eukaryotic type N-terminal" evidence="11">
    <location>
        <begin position="25"/>
        <end position="143"/>
    </location>
</feature>
<dbReference type="STRING" id="1263082.A0A068RNL5"/>